<dbReference type="InterPro" id="IPR050174">
    <property type="entry name" value="Protocadherin/Cadherin-CA"/>
</dbReference>
<organism evidence="6 7">
    <name type="scientific">Planctomicrobium piriforme</name>
    <dbReference type="NCBI Taxonomy" id="1576369"/>
    <lineage>
        <taxon>Bacteria</taxon>
        <taxon>Pseudomonadati</taxon>
        <taxon>Planctomycetota</taxon>
        <taxon>Planctomycetia</taxon>
        <taxon>Planctomycetales</taxon>
        <taxon>Planctomycetaceae</taxon>
        <taxon>Planctomicrobium</taxon>
    </lineage>
</organism>
<name>A0A1I3FDT9_9PLAN</name>
<comment type="subcellular location">
    <subcellularLocation>
        <location evidence="1">Membrane</location>
        <topology evidence="1">Single-pass membrane protein</topology>
    </subcellularLocation>
</comment>
<dbReference type="GO" id="GO:0005509">
    <property type="term" value="F:calcium ion binding"/>
    <property type="evidence" value="ECO:0007669"/>
    <property type="project" value="InterPro"/>
</dbReference>
<dbReference type="RefSeq" id="WP_092049151.1">
    <property type="nucleotide sequence ID" value="NZ_FOQD01000005.1"/>
</dbReference>
<proteinExistence type="predicted"/>
<sequence length="1692" mass="179497">MVRTTLFAGLLRHWRSQSRSRQRRRDGRQRSWRTEGLEARTLLSAAPNGAESLAHAPSDLAQTQPAVATYYDGSYIIAWQSDSGGGDGFDIYAQNYLSDGAPYGNAIRVNTTTIGNQTDVAIAFQQTGESIIISWVSEFQDGSGAGIFARRFTSLTNPLGGEFQVNTYTTGAQVQPAIAADFYGNFVITWASFGQDGNGYGVYAQRYNAAGTSLGSEFKVNTYTTKSQSRPAVAMDYNGEFVIAWQSAGQDGSGYGVYSQRYSSGGTAQGGQVRANGRTTGHQMFPSVARDNDGDFVIAWSSYGQDGSNNGVYAKRYNDFGTLVGSEFRVNRFTADSQSLPSVAMNPDGDFVIAWTSAGQDGDGQGVYAQLYSPSGVAQGSEQQVNTSTPGDQTQPVVALSNSGNFVVGWTTDNGGANEDVLTQRFAPVPDIVEVLALGRTLAESELLIAPISSLIVAFAGSMATTGAASVTDSSNWLFTKNGVDADQLIAGISYKYVGARRRFEATVTFTTALTPGDYTLTARDTLTDINGNQLDGDASGVDGGNFVRNFQLRTPRAVGPEHLVNTTTVNDQVNPSVAMDAAGNYVMVWKAAGEIAGQRFNAAGQPQGAEFRVNTYTTNVQEAPAVAMDSAGNFVVTWESNAQDGDGEGIYAQRFDAVGNRLGGEFQVNTYTVDTQETPAIAMTAAGEFVITWTSFAFDGSSDAVAAQRYAANGSAVGTEFLVNAYTTSSQSDPDVAIDAAGNMVFAWSSNGQDGSFGGIFASRFDWNAVRLGAEFAVNTITGEIQSQPSVAMDAVGNFVIAWTDDSFPDTTIQAQRFAASGQKQGNNFVVSATAVNQREPVVAMDASGDFVIAWTNADAYDIYAKRFNAVGVPQGLEFRVNSYATSFQEGSAIAMSPEGDFVVAWNSTNPLDGSGYGVFAQRYSTQPDVTGVFLPVGPAIVPGVEYSTSFPSLTIGFPVGMSNFGPGNVASASNWLLKKDNVDVTALIASINYSYNALRRQYEATAVFNAPLAPGDYQLTLKESAKNVDARPIDGNNDAVAGGSFVQTFQVRALGLVGPETHSSATADDYIDAQIVQSPSGAGLILYTRAVGGSSAQDVYAQRIDASGAPVGSEFRVNTSTTSIQRAAAAAIDAAGNFVVTWQSESQGSSDSDIYAQFFDAAGTPRGSEFRVNTNTSNYQLYPSVAMDAAGDYVIAWQTFLTNTSSWEISAQRYSSSGAAQGGEFRVNTTLANFQTDPEIAMNDSGDYVITWQSEGQEGALSGIYAQRYNSDGVAQGGEFRVNTTLQYSHFAQDVVMDPAGNFIVTWESYTPSGDPRRIDAQRFNAAGVKQGPEFQVNSSTADRQANPQIAMNPFGEFVISWQSRYQDGSAYGIYAQRYSSVGTAQGTEFRVNSFTTGSQSRPAVAMDAFGGFTMVWSSDDQDGLTSSIRGQRYGAVVNQAPTNITLSNSSVAENQGYGTLVGNLSAIDPNFGDTFTYVLVSGTGSTDNSKFVIDNGNQLKTTVTLDYETTPTCSIRVRVTDAGGLTYEKILTITVVDGNEPPVLGALNDTITYTRGQGAKIVDTNATVTDADSANFNGGYLNVYLGGTGQAGDEMSVKHHGNAAGQIGVSGNNISYGGVLIATMSPGNGMVALTINFLATATPEAVQALVRRVTFNTTSMSQTMRTMTFTLDDADGGMPLSVSKNITIF</sequence>
<dbReference type="Pfam" id="PF00028">
    <property type="entry name" value="Cadherin"/>
    <property type="match status" value="1"/>
</dbReference>
<evidence type="ECO:0000256" key="1">
    <source>
        <dbReference type="ARBA" id="ARBA00004167"/>
    </source>
</evidence>
<keyword evidence="7" id="KW-1185">Reference proteome</keyword>
<dbReference type="SMART" id="SM00112">
    <property type="entry name" value="CA"/>
    <property type="match status" value="1"/>
</dbReference>
<dbReference type="GO" id="GO:0007156">
    <property type="term" value="P:homophilic cell adhesion via plasma membrane adhesion molecules"/>
    <property type="evidence" value="ECO:0007669"/>
    <property type="project" value="InterPro"/>
</dbReference>
<dbReference type="EMBL" id="FOQD01000005">
    <property type="protein sequence ID" value="SFI09369.1"/>
    <property type="molecule type" value="Genomic_DNA"/>
</dbReference>
<keyword evidence="4" id="KW-0325">Glycoprotein</keyword>
<accession>A0A1I3FDT9</accession>
<keyword evidence="2" id="KW-0812">Transmembrane</keyword>
<dbReference type="Gene3D" id="2.60.40.60">
    <property type="entry name" value="Cadherins"/>
    <property type="match status" value="1"/>
</dbReference>
<evidence type="ECO:0000256" key="4">
    <source>
        <dbReference type="ARBA" id="ARBA00023180"/>
    </source>
</evidence>
<protein>
    <submittedName>
        <fullName evidence="6">Cadherin domain-containing protein</fullName>
    </submittedName>
</protein>
<evidence type="ECO:0000313" key="7">
    <source>
        <dbReference type="Proteomes" id="UP000199518"/>
    </source>
</evidence>
<reference evidence="7" key="1">
    <citation type="submission" date="2016-10" db="EMBL/GenBank/DDBJ databases">
        <authorList>
            <person name="Varghese N."/>
            <person name="Submissions S."/>
        </authorList>
    </citation>
    <scope>NUCLEOTIDE SEQUENCE [LARGE SCALE GENOMIC DNA]</scope>
    <source>
        <strain evidence="7">DSM 26348</strain>
    </source>
</reference>
<dbReference type="PANTHER" id="PTHR24028">
    <property type="entry name" value="CADHERIN-87A"/>
    <property type="match status" value="1"/>
</dbReference>
<gene>
    <name evidence="6" type="ORF">SAMN05421753_105197</name>
</gene>
<dbReference type="GO" id="GO:0005886">
    <property type="term" value="C:plasma membrane"/>
    <property type="evidence" value="ECO:0007669"/>
    <property type="project" value="TreeGrafter"/>
</dbReference>
<evidence type="ECO:0000259" key="5">
    <source>
        <dbReference type="PROSITE" id="PS50268"/>
    </source>
</evidence>
<dbReference type="PROSITE" id="PS50268">
    <property type="entry name" value="CADHERIN_2"/>
    <property type="match status" value="1"/>
</dbReference>
<keyword evidence="3" id="KW-0472">Membrane</keyword>
<dbReference type="PANTHER" id="PTHR24028:SF316">
    <property type="entry name" value="NEURAL-CADHERIN-LIKE"/>
    <property type="match status" value="1"/>
</dbReference>
<feature type="domain" description="Cadherin" evidence="5">
    <location>
        <begin position="1446"/>
        <end position="1547"/>
    </location>
</feature>
<dbReference type="Proteomes" id="UP000199518">
    <property type="component" value="Unassembled WGS sequence"/>
</dbReference>
<dbReference type="SUPFAM" id="SSF49313">
    <property type="entry name" value="Cadherin-like"/>
    <property type="match status" value="1"/>
</dbReference>
<keyword evidence="3" id="KW-1133">Transmembrane helix</keyword>
<dbReference type="InterPro" id="IPR015919">
    <property type="entry name" value="Cadherin-like_sf"/>
</dbReference>
<evidence type="ECO:0000256" key="2">
    <source>
        <dbReference type="ARBA" id="ARBA00022692"/>
    </source>
</evidence>
<dbReference type="InterPro" id="IPR006644">
    <property type="entry name" value="Cadg"/>
</dbReference>
<dbReference type="SMART" id="SM00736">
    <property type="entry name" value="CADG"/>
    <property type="match status" value="1"/>
</dbReference>
<dbReference type="OrthoDB" id="254354at2"/>
<evidence type="ECO:0000256" key="3">
    <source>
        <dbReference type="ARBA" id="ARBA00022989"/>
    </source>
</evidence>
<dbReference type="STRING" id="1576369.SAMN05421753_105197"/>
<evidence type="ECO:0000313" key="6">
    <source>
        <dbReference type="EMBL" id="SFI09369.1"/>
    </source>
</evidence>
<dbReference type="InterPro" id="IPR002126">
    <property type="entry name" value="Cadherin-like_dom"/>
</dbReference>
<dbReference type="CDD" id="cd11304">
    <property type="entry name" value="Cadherin_repeat"/>
    <property type="match status" value="1"/>
</dbReference>